<dbReference type="Proteomes" id="UP000027186">
    <property type="component" value="Plasmid AbAZ39_p1"/>
</dbReference>
<accession>A0A060DKY2</accession>
<dbReference type="GO" id="GO:0004812">
    <property type="term" value="F:aminoacyl-tRNA ligase activity"/>
    <property type="evidence" value="ECO:0007669"/>
    <property type="project" value="UniProtKB-KW"/>
</dbReference>
<evidence type="ECO:0000313" key="4">
    <source>
        <dbReference type="Proteomes" id="UP000325333"/>
    </source>
</evidence>
<dbReference type="PANTHER" id="PTHR21192">
    <property type="entry name" value="NUCLEAR PROTEIN E3-3"/>
    <property type="match status" value="1"/>
</dbReference>
<dbReference type="RefSeq" id="WP_040134025.1">
    <property type="nucleotide sequence ID" value="NZ_CP007794.1"/>
</dbReference>
<geneLocation type="plasmid" evidence="1 3">
    <name>AbAZ39_p1</name>
</geneLocation>
<sequence>MADITPIIPSDRQVIDGYGDGQFCVSGQWRTGAVVVLPDRTEPWRPQDFAALTADDFAQIIAAEPRVEFLLLGSGARMQLLPKALRQSLRDAGLVVEVMDTGAACRTYNVLLAEGRRVGAALLPV</sequence>
<dbReference type="SUPFAM" id="SSF64076">
    <property type="entry name" value="MTH938-like"/>
    <property type="match status" value="1"/>
</dbReference>
<dbReference type="Gene3D" id="3.40.1230.10">
    <property type="entry name" value="MTH938-like"/>
    <property type="match status" value="1"/>
</dbReference>
<accession>A0A5B0KM44</accession>
<organism evidence="1 3">
    <name type="scientific">Azospirillum argentinense</name>
    <dbReference type="NCBI Taxonomy" id="2970906"/>
    <lineage>
        <taxon>Bacteria</taxon>
        <taxon>Pseudomonadati</taxon>
        <taxon>Pseudomonadota</taxon>
        <taxon>Alphaproteobacteria</taxon>
        <taxon>Rhodospirillales</taxon>
        <taxon>Azospirillaceae</taxon>
        <taxon>Azospirillum</taxon>
    </lineage>
</organism>
<dbReference type="EMBL" id="CP007794">
    <property type="protein sequence ID" value="AIB13592.1"/>
    <property type="molecule type" value="Genomic_DNA"/>
</dbReference>
<evidence type="ECO:0000313" key="2">
    <source>
        <dbReference type="EMBL" id="KAA1052926.1"/>
    </source>
</evidence>
<dbReference type="KEGG" id="abq:ABAZ39_16775"/>
<evidence type="ECO:0000313" key="1">
    <source>
        <dbReference type="EMBL" id="AIB13592.1"/>
    </source>
</evidence>
<keyword evidence="1" id="KW-0030">Aminoacyl-tRNA synthetase</keyword>
<dbReference type="InterPro" id="IPR036748">
    <property type="entry name" value="MTH938-like_sf"/>
</dbReference>
<proteinExistence type="predicted"/>
<gene>
    <name evidence="1" type="ORF">ABAZ39_16775</name>
    <name evidence="2" type="ORF">FH063_003333</name>
</gene>
<reference evidence="2 4" key="2">
    <citation type="submission" date="2019-07" db="EMBL/GenBank/DDBJ databases">
        <title>Genome sequencing of the stress-tolerant strain Azospirillum brasilense Az19.</title>
        <authorList>
            <person name="Maroniche G.A."/>
            <person name="Garcia J.E."/>
            <person name="Pagnussat L."/>
            <person name="Amenta M."/>
            <person name="Creus C.M."/>
        </authorList>
    </citation>
    <scope>NUCLEOTIDE SEQUENCE [LARGE SCALE GENOMIC DNA]</scope>
    <source>
        <strain evidence="2 4">Az19</strain>
    </source>
</reference>
<keyword evidence="1" id="KW-0614">Plasmid</keyword>
<dbReference type="CDD" id="cd00248">
    <property type="entry name" value="Mth938-like"/>
    <property type="match status" value="1"/>
</dbReference>
<dbReference type="Proteomes" id="UP000325333">
    <property type="component" value="Unassembled WGS sequence"/>
</dbReference>
<dbReference type="Pfam" id="PF04430">
    <property type="entry name" value="DUF498"/>
    <property type="match status" value="1"/>
</dbReference>
<reference evidence="1 3" key="1">
    <citation type="journal article" date="2014" name="Genome Announc.">
        <title>Complete Genome Sequence of the Model Rhizosphere Strain Azospirillum brasilense Az39, Successfully Applied in Agriculture.</title>
        <authorList>
            <person name="Rivera D."/>
            <person name="Revale S."/>
            <person name="Molina R."/>
            <person name="Gualpa J."/>
            <person name="Puente M."/>
            <person name="Maroniche G."/>
            <person name="Paris G."/>
            <person name="Baker D."/>
            <person name="Clavijo B."/>
            <person name="McLay K."/>
            <person name="Spaepen S."/>
            <person name="Perticari A."/>
            <person name="Vazquez M."/>
            <person name="Wisniewski-Dye F."/>
            <person name="Watkins C."/>
            <person name="Martinez-Abarca F."/>
            <person name="Vanderleyden J."/>
            <person name="Cassan F."/>
        </authorList>
    </citation>
    <scope>NUCLEOTIDE SEQUENCE [LARGE SCALE GENOMIC DNA]</scope>
    <source>
        <strain evidence="1 3">Az39</strain>
        <plasmid evidence="1">AbAZ39_p1</plasmid>
    </source>
</reference>
<protein>
    <submittedName>
        <fullName evidence="1">Valyl-tRNA synthetase</fullName>
    </submittedName>
</protein>
<dbReference type="PANTHER" id="PTHR21192:SF2">
    <property type="entry name" value="NADH DEHYDROGENASE [UBIQUINONE] 1 ALPHA SUBCOMPLEX ASSEMBLY FACTOR 3"/>
    <property type="match status" value="1"/>
</dbReference>
<dbReference type="InterPro" id="IPR007523">
    <property type="entry name" value="NDUFAF3/AAMDC"/>
</dbReference>
<dbReference type="OrthoDB" id="7351393at2"/>
<dbReference type="EMBL" id="VEWN01000019">
    <property type="protein sequence ID" value="KAA1052926.1"/>
    <property type="molecule type" value="Genomic_DNA"/>
</dbReference>
<name>A0A060DKY2_9PROT</name>
<keyword evidence="1" id="KW-0436">Ligase</keyword>
<dbReference type="AlphaFoldDB" id="A0A060DKY2"/>
<evidence type="ECO:0000313" key="3">
    <source>
        <dbReference type="Proteomes" id="UP000027186"/>
    </source>
</evidence>